<sequence>MGAQKFQWSFDKVDWGGPYCWSTVSAEKILKEVIPRLKLLEQSNWAEVQSTGSHAIEIENLIQAAQNRIKELYDDQCDSVYSLRIQGKERVFGVKDMAVLRILWWDPKHEVCPSKKKHT</sequence>
<comment type="caution">
    <text evidence="1">The sequence shown here is derived from an EMBL/GenBank/DDBJ whole genome shotgun (WGS) entry which is preliminary data.</text>
</comment>
<name>A0ABQ5X266_9PROT</name>
<evidence type="ECO:0000313" key="2">
    <source>
        <dbReference type="Proteomes" id="UP001156672"/>
    </source>
</evidence>
<dbReference type="EMBL" id="BSNW01000017">
    <property type="protein sequence ID" value="GLQ69354.1"/>
    <property type="molecule type" value="Genomic_DNA"/>
</dbReference>
<gene>
    <name evidence="1" type="ORF">GCM10007866_18050</name>
</gene>
<dbReference type="Proteomes" id="UP001156672">
    <property type="component" value="Unassembled WGS sequence"/>
</dbReference>
<protein>
    <submittedName>
        <fullName evidence="1">Uncharacterized protein</fullName>
    </submittedName>
</protein>
<organism evidence="1 2">
    <name type="scientific">Gluconobacter albidus</name>
    <dbReference type="NCBI Taxonomy" id="318683"/>
    <lineage>
        <taxon>Bacteria</taxon>
        <taxon>Pseudomonadati</taxon>
        <taxon>Pseudomonadota</taxon>
        <taxon>Alphaproteobacteria</taxon>
        <taxon>Acetobacterales</taxon>
        <taxon>Acetobacteraceae</taxon>
        <taxon>Gluconobacter</taxon>
    </lineage>
</organism>
<reference evidence="2" key="1">
    <citation type="journal article" date="2019" name="Int. J. Syst. Evol. Microbiol.">
        <title>The Global Catalogue of Microorganisms (GCM) 10K type strain sequencing project: providing services to taxonomists for standard genome sequencing and annotation.</title>
        <authorList>
            <consortium name="The Broad Institute Genomics Platform"/>
            <consortium name="The Broad Institute Genome Sequencing Center for Infectious Disease"/>
            <person name="Wu L."/>
            <person name="Ma J."/>
        </authorList>
    </citation>
    <scope>NUCLEOTIDE SEQUENCE [LARGE SCALE GENOMIC DNA]</scope>
    <source>
        <strain evidence="2">NBRC 3250</strain>
    </source>
</reference>
<accession>A0ABQ5X266</accession>
<proteinExistence type="predicted"/>
<keyword evidence="2" id="KW-1185">Reference proteome</keyword>
<evidence type="ECO:0000313" key="1">
    <source>
        <dbReference type="EMBL" id="GLQ69354.1"/>
    </source>
</evidence>